<evidence type="ECO:0000313" key="4">
    <source>
        <dbReference type="Proteomes" id="UP000199340"/>
    </source>
</evidence>
<dbReference type="GO" id="GO:0003824">
    <property type="term" value="F:catalytic activity"/>
    <property type="evidence" value="ECO:0007669"/>
    <property type="project" value="InterPro"/>
</dbReference>
<gene>
    <name evidence="3" type="ORF">SAMN05421850_11149</name>
</gene>
<sequence length="267" mass="28167">MSGGQAVLTVNGAIAEIVFHNPDQGFMDRAMEADLLKAIEQIAGDPSIRVCVLSGAEPGVFIRHYDLKVLAPQAAQMAAREMVFTTDRPVPEAPIHIAMRLMEGSDTIFIAAMTGTAMGGGFELALACDLRIVQAGDHEYGLPEINLGILPGAGGTQRLPQIVGQSRALHMTLTGDTLSPDEMVAAGLASASVADARAEALALAQRMAGKPARAASHIKRLVRQAMSAGPEAFADERTLFCDLMVQPDANRLLTEGAEGARRITDEP</sequence>
<dbReference type="AlphaFoldDB" id="A0A1G8SFN4"/>
<evidence type="ECO:0000256" key="1">
    <source>
        <dbReference type="ARBA" id="ARBA00005254"/>
    </source>
</evidence>
<proteinExistence type="inferred from homology"/>
<dbReference type="SUPFAM" id="SSF52096">
    <property type="entry name" value="ClpP/crotonase"/>
    <property type="match status" value="1"/>
</dbReference>
<name>A0A1G8SFN4_9RHOB</name>
<dbReference type="Gene3D" id="3.90.226.10">
    <property type="entry name" value="2-enoyl-CoA Hydratase, Chain A, domain 1"/>
    <property type="match status" value="1"/>
</dbReference>
<organism evidence="3 4">
    <name type="scientific">Lutimaribacter saemankumensis</name>
    <dbReference type="NCBI Taxonomy" id="490829"/>
    <lineage>
        <taxon>Bacteria</taxon>
        <taxon>Pseudomonadati</taxon>
        <taxon>Pseudomonadota</taxon>
        <taxon>Alphaproteobacteria</taxon>
        <taxon>Rhodobacterales</taxon>
        <taxon>Roseobacteraceae</taxon>
        <taxon>Lutimaribacter</taxon>
    </lineage>
</organism>
<dbReference type="PROSITE" id="PS00166">
    <property type="entry name" value="ENOYL_COA_HYDRATASE"/>
    <property type="match status" value="1"/>
</dbReference>
<reference evidence="3 4" key="1">
    <citation type="submission" date="2016-10" db="EMBL/GenBank/DDBJ databases">
        <authorList>
            <person name="de Groot N.N."/>
        </authorList>
    </citation>
    <scope>NUCLEOTIDE SEQUENCE [LARGE SCALE GENOMIC DNA]</scope>
    <source>
        <strain evidence="3 4">DSM 28010</strain>
    </source>
</reference>
<dbReference type="RefSeq" id="WP_175491514.1">
    <property type="nucleotide sequence ID" value="NZ_FNEB01000011.1"/>
</dbReference>
<comment type="similarity">
    <text evidence="1 2">Belongs to the enoyl-CoA hydratase/isomerase family.</text>
</comment>
<dbReference type="CDD" id="cd06558">
    <property type="entry name" value="crotonase-like"/>
    <property type="match status" value="1"/>
</dbReference>
<dbReference type="InterPro" id="IPR029045">
    <property type="entry name" value="ClpP/crotonase-like_dom_sf"/>
</dbReference>
<evidence type="ECO:0000256" key="2">
    <source>
        <dbReference type="RuleBase" id="RU003707"/>
    </source>
</evidence>
<evidence type="ECO:0000313" key="3">
    <source>
        <dbReference type="EMBL" id="SDJ27575.1"/>
    </source>
</evidence>
<dbReference type="EMBL" id="FNEB01000011">
    <property type="protein sequence ID" value="SDJ27575.1"/>
    <property type="molecule type" value="Genomic_DNA"/>
</dbReference>
<dbReference type="Proteomes" id="UP000199340">
    <property type="component" value="Unassembled WGS sequence"/>
</dbReference>
<dbReference type="PANTHER" id="PTHR11941:SF54">
    <property type="entry name" value="ENOYL-COA HYDRATASE, MITOCHONDRIAL"/>
    <property type="match status" value="1"/>
</dbReference>
<dbReference type="PANTHER" id="PTHR11941">
    <property type="entry name" value="ENOYL-COA HYDRATASE-RELATED"/>
    <property type="match status" value="1"/>
</dbReference>
<dbReference type="Pfam" id="PF00378">
    <property type="entry name" value="ECH_1"/>
    <property type="match status" value="1"/>
</dbReference>
<dbReference type="GO" id="GO:0006635">
    <property type="term" value="P:fatty acid beta-oxidation"/>
    <property type="evidence" value="ECO:0007669"/>
    <property type="project" value="TreeGrafter"/>
</dbReference>
<accession>A0A1G8SFN4</accession>
<dbReference type="InterPro" id="IPR018376">
    <property type="entry name" value="Enoyl-CoA_hyd/isom_CS"/>
</dbReference>
<dbReference type="STRING" id="490829.SAMN05421850_11149"/>
<dbReference type="InterPro" id="IPR001753">
    <property type="entry name" value="Enoyl-CoA_hydra/iso"/>
</dbReference>
<protein>
    <submittedName>
        <fullName evidence="3">Enoyl-CoA hydratase</fullName>
    </submittedName>
</protein>
<keyword evidence="4" id="KW-1185">Reference proteome</keyword>